<evidence type="ECO:0000313" key="2">
    <source>
        <dbReference type="EMBL" id="BEH90656.1"/>
    </source>
</evidence>
<reference evidence="2" key="1">
    <citation type="journal article" date="2024" name="Int. J. Syst. Evol. Microbiol.">
        <title>Turicibacter faecis sp. nov., isolated from faeces of heart failure mouse model.</title>
        <authorList>
            <person name="Imamura Y."/>
            <person name="Motooka D."/>
            <person name="Nakajima Y."/>
            <person name="Ito S."/>
            <person name="Kitakaze M."/>
            <person name="Iida T."/>
            <person name="Nakamura S."/>
        </authorList>
    </citation>
    <scope>NUCLEOTIDE SEQUENCE</scope>
    <source>
        <strain evidence="2">TC023</strain>
    </source>
</reference>
<keyword evidence="3" id="KW-1185">Reference proteome</keyword>
<dbReference type="InterPro" id="IPR009045">
    <property type="entry name" value="Zn_M74/Hedgehog-like"/>
</dbReference>
<gene>
    <name evidence="2" type="ORF">T23_07580</name>
</gene>
<name>A0ABM8IHH0_9FIRM</name>
<evidence type="ECO:0000259" key="1">
    <source>
        <dbReference type="Pfam" id="PF13539"/>
    </source>
</evidence>
<organism evidence="2 3">
    <name type="scientific">Turicibacter faecis</name>
    <dbReference type="NCBI Taxonomy" id="2963365"/>
    <lineage>
        <taxon>Bacteria</taxon>
        <taxon>Bacillati</taxon>
        <taxon>Bacillota</taxon>
        <taxon>Erysipelotrichia</taxon>
        <taxon>Erysipelotrichales</taxon>
        <taxon>Turicibacteraceae</taxon>
        <taxon>Turicibacter</taxon>
    </lineage>
</organism>
<dbReference type="Gene3D" id="3.30.1380.10">
    <property type="match status" value="1"/>
</dbReference>
<accession>A0ABM8IHH0</accession>
<proteinExistence type="predicted"/>
<protein>
    <recommendedName>
        <fullName evidence="1">Peptidase M15C domain-containing protein</fullName>
    </recommendedName>
</protein>
<dbReference type="RefSeq" id="WP_161832904.1">
    <property type="nucleotide sequence ID" value="NZ_AP028127.1"/>
</dbReference>
<sequence>MDGFCCLTLEQVYGPQLKQAVLLDPNVVNYDELRYLKVLHIGYDGCPHQGELIVHHTVAKEVLEIFQALYEMSYPIEKMRLMNCYDGDDEWSMTDNNSSAFNFRYVTGDGGKKYSKHAYGLAIDLNPRVNPYIKGEIVLPKNGLPYINRDQHALGMIKKDDAVYRLFKQYGWIWGGDWETLKDYQHFEKKKK</sequence>
<evidence type="ECO:0000313" key="3">
    <source>
        <dbReference type="Proteomes" id="UP001432099"/>
    </source>
</evidence>
<dbReference type="Pfam" id="PF13539">
    <property type="entry name" value="Peptidase_M15_4"/>
    <property type="match status" value="1"/>
</dbReference>
<dbReference type="SUPFAM" id="SSF55166">
    <property type="entry name" value="Hedgehog/DD-peptidase"/>
    <property type="match status" value="1"/>
</dbReference>
<dbReference type="InterPro" id="IPR039561">
    <property type="entry name" value="Peptidase_M15C"/>
</dbReference>
<dbReference type="EMBL" id="AP028127">
    <property type="protein sequence ID" value="BEH90656.1"/>
    <property type="molecule type" value="Genomic_DNA"/>
</dbReference>
<dbReference type="CDD" id="cd14845">
    <property type="entry name" value="L-Ala-D-Glu_peptidase_like"/>
    <property type="match status" value="1"/>
</dbReference>
<feature type="domain" description="Peptidase M15C" evidence="1">
    <location>
        <begin position="110"/>
        <end position="189"/>
    </location>
</feature>
<dbReference type="Proteomes" id="UP001432099">
    <property type="component" value="Chromosome"/>
</dbReference>